<dbReference type="InterPro" id="IPR050430">
    <property type="entry name" value="Peptidase_S1"/>
</dbReference>
<reference evidence="10" key="2">
    <citation type="submission" date="2022-10" db="EMBL/GenBank/DDBJ databases">
        <authorList>
            <consortium name="ENA_rothamsted_submissions"/>
            <consortium name="culmorum"/>
            <person name="King R."/>
        </authorList>
    </citation>
    <scope>NUCLEOTIDE SEQUENCE</scope>
</reference>
<keyword evidence="5" id="KW-1015">Disulfide bond</keyword>
<dbReference type="PANTHER" id="PTHR24276">
    <property type="entry name" value="POLYSERASE-RELATED"/>
    <property type="match status" value="1"/>
</dbReference>
<dbReference type="PRINTS" id="PR00722">
    <property type="entry name" value="CHYMOTRYPSIN"/>
</dbReference>
<evidence type="ECO:0000256" key="4">
    <source>
        <dbReference type="ARBA" id="ARBA00022825"/>
    </source>
</evidence>
<feature type="transmembrane region" description="Helical" evidence="7">
    <location>
        <begin position="72"/>
        <end position="93"/>
    </location>
</feature>
<feature type="transmembrane region" description="Helical" evidence="7">
    <location>
        <begin position="307"/>
        <end position="326"/>
    </location>
</feature>
<name>A0A9N9WF21_9NEOP</name>
<dbReference type="CDD" id="cd00190">
    <property type="entry name" value="Tryp_SPc"/>
    <property type="match status" value="2"/>
</dbReference>
<evidence type="ECO:0000313" key="10">
    <source>
        <dbReference type="EMBL" id="CAG9788169.1"/>
    </source>
</evidence>
<dbReference type="PANTHER" id="PTHR24276:SF91">
    <property type="entry name" value="AT26814P-RELATED"/>
    <property type="match status" value="1"/>
</dbReference>
<evidence type="ECO:0000256" key="5">
    <source>
        <dbReference type="ARBA" id="ARBA00023157"/>
    </source>
</evidence>
<dbReference type="SMART" id="SM00020">
    <property type="entry name" value="Tryp_SPc"/>
    <property type="match status" value="2"/>
</dbReference>
<feature type="chain" id="PRO_5040271977" description="Peptidase S1 domain-containing protein" evidence="8">
    <location>
        <begin position="18"/>
        <end position="528"/>
    </location>
</feature>
<keyword evidence="11" id="KW-1185">Reference proteome</keyword>
<dbReference type="PROSITE" id="PS50240">
    <property type="entry name" value="TRYPSIN_DOM"/>
    <property type="match status" value="1"/>
</dbReference>
<sequence length="528" mass="55090">MKVLLVLSVLALASSYAEINSAEDVTAFNYHMRIGIPEAAKIKRNEEDAAKAGLAGQRIVGGQVTDISQVPYQVGLIVTILFIFQSICGGVLISNNRVVTAAHCHFDGNFVANSHTVVLGSNTIFSGGVRHTTTDIVMHANWTPSIVANDIAVLRIPNVGFTNVIQPVALPTGAELNQNFVGLIGLASGFGRTSDTNTNIPQNQPISSVNLPIITNAACAATYGNIVLSSNICTSGAGGQVYEMKVLLVLSVLAVASSYAEINSVEDVTAFNYHMRIGIPEAAKIKRTEEDAAKAGLAGQRIVGGHVGLIITILFIFQSICGGVLISNNRVVTAAHCHFDGNFFANSHTVVLGSNTIFSGGVRHTTTDIVMHANWDPSTVANDIAVLRIPNVGFTNVIQPVALPTGSELNQNFAGLTGLASGFGRTSDTNTNIPQNQPIRAVNLPIITNAACANVFGHFIISSTICTSGAGGQGTCQGDSGGPLVVTSNGRRILVGVTSFGARAGCAAGYPAAYARVTSFISFILSVK</sequence>
<dbReference type="GO" id="GO:0006508">
    <property type="term" value="P:proteolysis"/>
    <property type="evidence" value="ECO:0007669"/>
    <property type="project" value="UniProtKB-KW"/>
</dbReference>
<evidence type="ECO:0000313" key="11">
    <source>
        <dbReference type="Proteomes" id="UP001153714"/>
    </source>
</evidence>
<evidence type="ECO:0000259" key="9">
    <source>
        <dbReference type="PROSITE" id="PS50240"/>
    </source>
</evidence>
<feature type="signal peptide" evidence="8">
    <location>
        <begin position="1"/>
        <end position="17"/>
    </location>
</feature>
<protein>
    <recommendedName>
        <fullName evidence="9">Peptidase S1 domain-containing protein</fullName>
    </recommendedName>
</protein>
<keyword evidence="2 6" id="KW-0645">Protease</keyword>
<dbReference type="EMBL" id="OU893350">
    <property type="protein sequence ID" value="CAG9788169.1"/>
    <property type="molecule type" value="Genomic_DNA"/>
</dbReference>
<reference evidence="10" key="1">
    <citation type="submission" date="2021-12" db="EMBL/GenBank/DDBJ databases">
        <authorList>
            <person name="King R."/>
        </authorList>
    </citation>
    <scope>NUCLEOTIDE SEQUENCE</scope>
</reference>
<keyword evidence="7" id="KW-1133">Transmembrane helix</keyword>
<dbReference type="InterPro" id="IPR033116">
    <property type="entry name" value="TRYPSIN_SER"/>
</dbReference>
<dbReference type="AlphaFoldDB" id="A0A9N9WF21"/>
<keyword evidence="7" id="KW-0812">Transmembrane</keyword>
<keyword evidence="8" id="KW-0732">Signal</keyword>
<dbReference type="InterPro" id="IPR001254">
    <property type="entry name" value="Trypsin_dom"/>
</dbReference>
<feature type="domain" description="Peptidase S1" evidence="9">
    <location>
        <begin position="59"/>
        <end position="528"/>
    </location>
</feature>
<dbReference type="OrthoDB" id="5565075at2759"/>
<dbReference type="Gene3D" id="2.40.10.10">
    <property type="entry name" value="Trypsin-like serine proteases"/>
    <property type="match status" value="4"/>
</dbReference>
<accession>A0A9N9WF21</accession>
<keyword evidence="3 6" id="KW-0378">Hydrolase</keyword>
<dbReference type="GO" id="GO:0004252">
    <property type="term" value="F:serine-type endopeptidase activity"/>
    <property type="evidence" value="ECO:0007669"/>
    <property type="project" value="InterPro"/>
</dbReference>
<dbReference type="Pfam" id="PF00089">
    <property type="entry name" value="Trypsin"/>
    <property type="match status" value="2"/>
</dbReference>
<evidence type="ECO:0000256" key="1">
    <source>
        <dbReference type="ARBA" id="ARBA00007664"/>
    </source>
</evidence>
<dbReference type="Proteomes" id="UP001153714">
    <property type="component" value="Chromosome 19"/>
</dbReference>
<evidence type="ECO:0000256" key="7">
    <source>
        <dbReference type="SAM" id="Phobius"/>
    </source>
</evidence>
<evidence type="ECO:0000256" key="2">
    <source>
        <dbReference type="ARBA" id="ARBA00022670"/>
    </source>
</evidence>
<dbReference type="PROSITE" id="PS00134">
    <property type="entry name" value="TRYPSIN_HIS"/>
    <property type="match status" value="2"/>
</dbReference>
<gene>
    <name evidence="10" type="ORF">DIATSA_LOCUS5997</name>
</gene>
<organism evidence="10 11">
    <name type="scientific">Diatraea saccharalis</name>
    <name type="common">sugarcane borer</name>
    <dbReference type="NCBI Taxonomy" id="40085"/>
    <lineage>
        <taxon>Eukaryota</taxon>
        <taxon>Metazoa</taxon>
        <taxon>Ecdysozoa</taxon>
        <taxon>Arthropoda</taxon>
        <taxon>Hexapoda</taxon>
        <taxon>Insecta</taxon>
        <taxon>Pterygota</taxon>
        <taxon>Neoptera</taxon>
        <taxon>Endopterygota</taxon>
        <taxon>Lepidoptera</taxon>
        <taxon>Glossata</taxon>
        <taxon>Ditrysia</taxon>
        <taxon>Pyraloidea</taxon>
        <taxon>Crambidae</taxon>
        <taxon>Crambinae</taxon>
        <taxon>Diatraea</taxon>
    </lineage>
</organism>
<comment type="similarity">
    <text evidence="1">Belongs to the peptidase S1 family.</text>
</comment>
<keyword evidence="7" id="KW-0472">Membrane</keyword>
<evidence type="ECO:0000256" key="6">
    <source>
        <dbReference type="RuleBase" id="RU363034"/>
    </source>
</evidence>
<keyword evidence="4 6" id="KW-0720">Serine protease</keyword>
<dbReference type="PROSITE" id="PS00135">
    <property type="entry name" value="TRYPSIN_SER"/>
    <property type="match status" value="1"/>
</dbReference>
<dbReference type="InterPro" id="IPR043504">
    <property type="entry name" value="Peptidase_S1_PA_chymotrypsin"/>
</dbReference>
<dbReference type="SUPFAM" id="SSF50494">
    <property type="entry name" value="Trypsin-like serine proteases"/>
    <property type="match status" value="2"/>
</dbReference>
<dbReference type="InterPro" id="IPR001314">
    <property type="entry name" value="Peptidase_S1A"/>
</dbReference>
<evidence type="ECO:0000256" key="8">
    <source>
        <dbReference type="SAM" id="SignalP"/>
    </source>
</evidence>
<dbReference type="InterPro" id="IPR018114">
    <property type="entry name" value="TRYPSIN_HIS"/>
</dbReference>
<evidence type="ECO:0000256" key="3">
    <source>
        <dbReference type="ARBA" id="ARBA00022801"/>
    </source>
</evidence>
<proteinExistence type="inferred from homology"/>
<dbReference type="InterPro" id="IPR009003">
    <property type="entry name" value="Peptidase_S1_PA"/>
</dbReference>